<dbReference type="InterPro" id="IPR001647">
    <property type="entry name" value="HTH_TetR"/>
</dbReference>
<proteinExistence type="predicted"/>
<dbReference type="PROSITE" id="PS50977">
    <property type="entry name" value="HTH_TETR_2"/>
    <property type="match status" value="1"/>
</dbReference>
<dbReference type="PANTHER" id="PTHR30055:SF146">
    <property type="entry name" value="HTH-TYPE TRANSCRIPTIONAL DUAL REGULATOR CECR"/>
    <property type="match status" value="1"/>
</dbReference>
<feature type="domain" description="HTH tetR-type" evidence="3">
    <location>
        <begin position="11"/>
        <end position="71"/>
    </location>
</feature>
<comment type="caution">
    <text evidence="4">The sequence shown here is derived from an EMBL/GenBank/DDBJ whole genome shotgun (WGS) entry which is preliminary data.</text>
</comment>
<feature type="DNA-binding region" description="H-T-H motif" evidence="2">
    <location>
        <begin position="34"/>
        <end position="53"/>
    </location>
</feature>
<evidence type="ECO:0000259" key="3">
    <source>
        <dbReference type="PROSITE" id="PS50977"/>
    </source>
</evidence>
<sequence>MPTHQHTDGDLNARARIRDAALEQFARHGVSGATMRGIAQAAGVSVGLVQHHFGTKDGLRLACDELIVEVFRRRVLHLATKDRLADADALGELFDESPLLLRYLARAALDGSTAADDVFDQLADGTQEFLTGTWPDRFPTGSDAARDAATVMTAMHSGIALLIGQIARRFGQEPEEAIGSARVALGIMNLYAAMGEFAGSTTGKDVRDAVEERGTGHRHGGAQATR</sequence>
<protein>
    <submittedName>
        <fullName evidence="4">TetR/AcrR family transcriptional regulator</fullName>
    </submittedName>
</protein>
<dbReference type="InterPro" id="IPR050109">
    <property type="entry name" value="HTH-type_TetR-like_transc_reg"/>
</dbReference>
<name>A0ABW4V6E4_9MICO</name>
<dbReference type="SUPFAM" id="SSF46689">
    <property type="entry name" value="Homeodomain-like"/>
    <property type="match status" value="1"/>
</dbReference>
<dbReference type="PRINTS" id="PR00455">
    <property type="entry name" value="HTHTETR"/>
</dbReference>
<gene>
    <name evidence="4" type="ORF">ACFSL2_05320</name>
</gene>
<keyword evidence="1 2" id="KW-0238">DNA-binding</keyword>
<accession>A0ABW4V6E4</accession>
<evidence type="ECO:0000313" key="5">
    <source>
        <dbReference type="Proteomes" id="UP001597338"/>
    </source>
</evidence>
<dbReference type="InterPro" id="IPR009057">
    <property type="entry name" value="Homeodomain-like_sf"/>
</dbReference>
<dbReference type="RefSeq" id="WP_377196846.1">
    <property type="nucleotide sequence ID" value="NZ_JBHUHF010000001.1"/>
</dbReference>
<dbReference type="EMBL" id="JBHUHF010000001">
    <property type="protein sequence ID" value="MFD2024925.1"/>
    <property type="molecule type" value="Genomic_DNA"/>
</dbReference>
<organism evidence="4 5">
    <name type="scientific">Promicromonospora aerolata</name>
    <dbReference type="NCBI Taxonomy" id="195749"/>
    <lineage>
        <taxon>Bacteria</taxon>
        <taxon>Bacillati</taxon>
        <taxon>Actinomycetota</taxon>
        <taxon>Actinomycetes</taxon>
        <taxon>Micrococcales</taxon>
        <taxon>Promicromonosporaceae</taxon>
        <taxon>Promicromonospora</taxon>
    </lineage>
</organism>
<dbReference type="PANTHER" id="PTHR30055">
    <property type="entry name" value="HTH-TYPE TRANSCRIPTIONAL REGULATOR RUTR"/>
    <property type="match status" value="1"/>
</dbReference>
<dbReference type="Gene3D" id="1.10.357.10">
    <property type="entry name" value="Tetracycline Repressor, domain 2"/>
    <property type="match status" value="1"/>
</dbReference>
<dbReference type="Pfam" id="PF00440">
    <property type="entry name" value="TetR_N"/>
    <property type="match status" value="1"/>
</dbReference>
<dbReference type="Proteomes" id="UP001597338">
    <property type="component" value="Unassembled WGS sequence"/>
</dbReference>
<evidence type="ECO:0000256" key="2">
    <source>
        <dbReference type="PROSITE-ProRule" id="PRU00335"/>
    </source>
</evidence>
<evidence type="ECO:0000256" key="1">
    <source>
        <dbReference type="ARBA" id="ARBA00023125"/>
    </source>
</evidence>
<evidence type="ECO:0000313" key="4">
    <source>
        <dbReference type="EMBL" id="MFD2024925.1"/>
    </source>
</evidence>
<keyword evidence="5" id="KW-1185">Reference proteome</keyword>
<reference evidence="5" key="1">
    <citation type="journal article" date="2019" name="Int. J. Syst. Evol. Microbiol.">
        <title>The Global Catalogue of Microorganisms (GCM) 10K type strain sequencing project: providing services to taxonomists for standard genome sequencing and annotation.</title>
        <authorList>
            <consortium name="The Broad Institute Genomics Platform"/>
            <consortium name="The Broad Institute Genome Sequencing Center for Infectious Disease"/>
            <person name="Wu L."/>
            <person name="Ma J."/>
        </authorList>
    </citation>
    <scope>NUCLEOTIDE SEQUENCE [LARGE SCALE GENOMIC DNA]</scope>
    <source>
        <strain evidence="5">CCM 7043</strain>
    </source>
</reference>